<evidence type="ECO:0000256" key="7">
    <source>
        <dbReference type="ARBA" id="ARBA00023212"/>
    </source>
</evidence>
<sequence length="109" mass="12028">MDEIEEVVAEIVRGCSARKVHCSELLAAFVARTILEGDAQTFALEKELNDEDVNMVINLSVERLLEKDSPSLETIKMQVAFDSSHVMNEEAVATAAGEMEWVEQGGRTT</sequence>
<protein>
    <recommendedName>
        <fullName evidence="3">Cilia- and flagella-associated protein 206</fullName>
    </recommendedName>
</protein>
<dbReference type="PANTHER" id="PTHR21442:SF0">
    <property type="entry name" value="CILIA- AND FLAGELLA-ASSOCIATED PROTEIN 206"/>
    <property type="match status" value="1"/>
</dbReference>
<comment type="caution">
    <text evidence="9">The sequence shown here is derived from an EMBL/GenBank/DDBJ whole genome shotgun (WGS) entry which is preliminary data.</text>
</comment>
<dbReference type="EMBL" id="BRXX01000005">
    <property type="protein sequence ID" value="GMH81617.1"/>
    <property type="molecule type" value="Genomic_DNA"/>
</dbReference>
<dbReference type="Proteomes" id="UP001165160">
    <property type="component" value="Unassembled WGS sequence"/>
</dbReference>
<reference evidence="10" key="1">
    <citation type="journal article" date="2023" name="Commun. Biol.">
        <title>Genome analysis of Parmales, the sister group of diatoms, reveals the evolutionary specialization of diatoms from phago-mixotrophs to photoautotrophs.</title>
        <authorList>
            <person name="Ban H."/>
            <person name="Sato S."/>
            <person name="Yoshikawa S."/>
            <person name="Yamada K."/>
            <person name="Nakamura Y."/>
            <person name="Ichinomiya M."/>
            <person name="Sato N."/>
            <person name="Blanc-Mathieu R."/>
            <person name="Endo H."/>
            <person name="Kuwata A."/>
            <person name="Ogata H."/>
        </authorList>
    </citation>
    <scope>NUCLEOTIDE SEQUENCE [LARGE SCALE GENOMIC DNA]</scope>
    <source>
        <strain evidence="10">NIES 3699</strain>
    </source>
</reference>
<evidence type="ECO:0000313" key="9">
    <source>
        <dbReference type="EMBL" id="GMH81617.1"/>
    </source>
</evidence>
<evidence type="ECO:0000256" key="8">
    <source>
        <dbReference type="ARBA" id="ARBA00023273"/>
    </source>
</evidence>
<keyword evidence="4" id="KW-0963">Cytoplasm</keyword>
<dbReference type="GO" id="GO:0036064">
    <property type="term" value="C:ciliary basal body"/>
    <property type="evidence" value="ECO:0007669"/>
    <property type="project" value="TreeGrafter"/>
</dbReference>
<comment type="subcellular location">
    <subcellularLocation>
        <location evidence="1">Cytoplasm</location>
        <location evidence="1">Cytoskeleton</location>
        <location evidence="1">Cilium axoneme</location>
    </subcellularLocation>
</comment>
<keyword evidence="5" id="KW-0970">Cilium biogenesis/degradation</keyword>
<evidence type="ECO:0000256" key="2">
    <source>
        <dbReference type="ARBA" id="ARBA00010500"/>
    </source>
</evidence>
<evidence type="ECO:0000256" key="3">
    <source>
        <dbReference type="ARBA" id="ARBA00021602"/>
    </source>
</evidence>
<dbReference type="GO" id="GO:0003356">
    <property type="term" value="P:regulation of cilium beat frequency"/>
    <property type="evidence" value="ECO:0007669"/>
    <property type="project" value="TreeGrafter"/>
</dbReference>
<proteinExistence type="inferred from homology"/>
<evidence type="ECO:0000256" key="6">
    <source>
        <dbReference type="ARBA" id="ARBA00023069"/>
    </source>
</evidence>
<dbReference type="InterPro" id="IPR021897">
    <property type="entry name" value="FAP206"/>
</dbReference>
<evidence type="ECO:0000313" key="10">
    <source>
        <dbReference type="Proteomes" id="UP001165160"/>
    </source>
</evidence>
<evidence type="ECO:0000256" key="5">
    <source>
        <dbReference type="ARBA" id="ARBA00022794"/>
    </source>
</evidence>
<keyword evidence="8" id="KW-0966">Cell projection</keyword>
<evidence type="ECO:0000256" key="1">
    <source>
        <dbReference type="ARBA" id="ARBA00004430"/>
    </source>
</evidence>
<keyword evidence="7" id="KW-0206">Cytoskeleton</keyword>
<dbReference type="GO" id="GO:0005930">
    <property type="term" value="C:axoneme"/>
    <property type="evidence" value="ECO:0007669"/>
    <property type="project" value="UniProtKB-SubCell"/>
</dbReference>
<dbReference type="GO" id="GO:0030030">
    <property type="term" value="P:cell projection organization"/>
    <property type="evidence" value="ECO:0007669"/>
    <property type="project" value="UniProtKB-KW"/>
</dbReference>
<keyword evidence="10" id="KW-1185">Reference proteome</keyword>
<keyword evidence="6" id="KW-0969">Cilium</keyword>
<dbReference type="AlphaFoldDB" id="A0A9W7EK66"/>
<gene>
    <name evidence="9" type="ORF">TrVE_jg12556</name>
</gene>
<accession>A0A9W7EK66</accession>
<dbReference type="PANTHER" id="PTHR21442">
    <property type="entry name" value="CILIA- AND FLAGELLA-ASSOCIATED PROTEIN 206"/>
    <property type="match status" value="1"/>
</dbReference>
<comment type="similarity">
    <text evidence="2">Belongs to the CFAP206 family.</text>
</comment>
<evidence type="ECO:0000256" key="4">
    <source>
        <dbReference type="ARBA" id="ARBA00022490"/>
    </source>
</evidence>
<organism evidence="9 10">
    <name type="scientific">Triparma verrucosa</name>
    <dbReference type="NCBI Taxonomy" id="1606542"/>
    <lineage>
        <taxon>Eukaryota</taxon>
        <taxon>Sar</taxon>
        <taxon>Stramenopiles</taxon>
        <taxon>Ochrophyta</taxon>
        <taxon>Bolidophyceae</taxon>
        <taxon>Parmales</taxon>
        <taxon>Triparmaceae</taxon>
        <taxon>Triparma</taxon>
    </lineage>
</organism>
<name>A0A9W7EK66_9STRA</name>